<comment type="caution">
    <text evidence="2">The sequence shown here is derived from an EMBL/GenBank/DDBJ whole genome shotgun (WGS) entry which is preliminary data.</text>
</comment>
<dbReference type="InterPro" id="IPR025714">
    <property type="entry name" value="Methyltranfer_dom"/>
</dbReference>
<accession>A0A099T2P1</accession>
<protein>
    <recommendedName>
        <fullName evidence="1">Methyltransferase domain-containing protein</fullName>
    </recommendedName>
</protein>
<proteinExistence type="predicted"/>
<dbReference type="SUPFAM" id="SSF53335">
    <property type="entry name" value="S-adenosyl-L-methionine-dependent methyltransferases"/>
    <property type="match status" value="1"/>
</dbReference>
<dbReference type="InterPro" id="IPR029063">
    <property type="entry name" value="SAM-dependent_MTases_sf"/>
</dbReference>
<dbReference type="AlphaFoldDB" id="A0A099T2P1"/>
<name>A0A099T2P1_METMT</name>
<evidence type="ECO:0000313" key="2">
    <source>
        <dbReference type="EMBL" id="KGK99392.1"/>
    </source>
</evidence>
<dbReference type="OrthoDB" id="1018at2157"/>
<dbReference type="Pfam" id="PF13847">
    <property type="entry name" value="Methyltransf_31"/>
    <property type="match status" value="1"/>
</dbReference>
<keyword evidence="3" id="KW-1185">Reference proteome</keyword>
<reference evidence="2 3" key="1">
    <citation type="submission" date="2014-09" db="EMBL/GenBank/DDBJ databases">
        <title>Draft genome sequence of an obligately methylotrophic methanogen, Methanococcoides methylutens, isolated from marine sediment.</title>
        <authorList>
            <person name="Guan Y."/>
            <person name="Ngugi D.K."/>
            <person name="Blom J."/>
            <person name="Ali S."/>
            <person name="Ferry J.G."/>
            <person name="Stingl U."/>
        </authorList>
    </citation>
    <scope>NUCLEOTIDE SEQUENCE [LARGE SCALE GENOMIC DNA]</scope>
    <source>
        <strain evidence="2 3">DSM 2657</strain>
    </source>
</reference>
<feature type="domain" description="Methyltransferase" evidence="1">
    <location>
        <begin position="40"/>
        <end position="87"/>
    </location>
</feature>
<dbReference type="EMBL" id="JRHO01000009">
    <property type="protein sequence ID" value="KGK99392.1"/>
    <property type="molecule type" value="Genomic_DNA"/>
</dbReference>
<dbReference type="Gene3D" id="3.40.50.150">
    <property type="entry name" value="Vaccinia Virus protein VP39"/>
    <property type="match status" value="1"/>
</dbReference>
<dbReference type="Proteomes" id="UP000029859">
    <property type="component" value="Unassembled WGS sequence"/>
</dbReference>
<evidence type="ECO:0000313" key="3">
    <source>
        <dbReference type="Proteomes" id="UP000029859"/>
    </source>
</evidence>
<sequence length="164" mass="18956">MSAKGNDFGTIYGKKNYDIFATLLGFEYSFYERAASEMPIEKGMKVLDLGCSTASLDLEREEKMEHNGKILGIDLSNNQLAYAHSKIKEAFRVLIRGGYFVLIDCARPRFSITSMMLLPFFMFKTNEDNWNNAYVDICEENSMTLKREAYLKSYIRCQIFKKQV</sequence>
<organism evidence="2 3">
    <name type="scientific">Methanococcoides methylutens</name>
    <dbReference type="NCBI Taxonomy" id="2226"/>
    <lineage>
        <taxon>Archaea</taxon>
        <taxon>Methanobacteriati</taxon>
        <taxon>Methanobacteriota</taxon>
        <taxon>Stenosarchaea group</taxon>
        <taxon>Methanomicrobia</taxon>
        <taxon>Methanosarcinales</taxon>
        <taxon>Methanosarcinaceae</taxon>
        <taxon>Methanococcoides</taxon>
    </lineage>
</organism>
<evidence type="ECO:0000259" key="1">
    <source>
        <dbReference type="Pfam" id="PF13847"/>
    </source>
</evidence>
<gene>
    <name evidence="2" type="ORF">LI82_05195</name>
</gene>
<dbReference type="RefSeq" id="WP_048193789.1">
    <property type="nucleotide sequence ID" value="NZ_CAAGSM010000006.1"/>
</dbReference>